<reference evidence="2" key="1">
    <citation type="journal article" date="2023" name="Science">
        <title>Elucidation of the pathway for biosynthesis of saponin adjuvants from the soapbark tree.</title>
        <authorList>
            <person name="Reed J."/>
            <person name="Orme A."/>
            <person name="El-Demerdash A."/>
            <person name="Owen C."/>
            <person name="Martin L.B.B."/>
            <person name="Misra R.C."/>
            <person name="Kikuchi S."/>
            <person name="Rejzek M."/>
            <person name="Martin A.C."/>
            <person name="Harkess A."/>
            <person name="Leebens-Mack J."/>
            <person name="Louveau T."/>
            <person name="Stephenson M.J."/>
            <person name="Osbourn A."/>
        </authorList>
    </citation>
    <scope>NUCLEOTIDE SEQUENCE</scope>
    <source>
        <strain evidence="2">S10</strain>
    </source>
</reference>
<dbReference type="PANTHER" id="PTHR10562">
    <property type="entry name" value="SMALL UBIQUITIN-RELATED MODIFIER"/>
    <property type="match status" value="1"/>
</dbReference>
<dbReference type="InterPro" id="IPR000626">
    <property type="entry name" value="Ubiquitin-like_dom"/>
</dbReference>
<gene>
    <name evidence="2" type="ORF">O6P43_003798</name>
</gene>
<comment type="caution">
    <text evidence="2">The sequence shown here is derived from an EMBL/GenBank/DDBJ whole genome shotgun (WGS) entry which is preliminary data.</text>
</comment>
<dbReference type="EMBL" id="JARAOO010000002">
    <property type="protein sequence ID" value="KAJ7980535.1"/>
    <property type="molecule type" value="Genomic_DNA"/>
</dbReference>
<protein>
    <submittedName>
        <fullName evidence="2">Small ubiquitin-related modifier</fullName>
    </submittedName>
</protein>
<dbReference type="AlphaFoldDB" id="A0AAD7QFI3"/>
<name>A0AAD7QFI3_QUISA</name>
<dbReference type="InterPro" id="IPR029071">
    <property type="entry name" value="Ubiquitin-like_domsf"/>
</dbReference>
<evidence type="ECO:0000313" key="3">
    <source>
        <dbReference type="Proteomes" id="UP001163823"/>
    </source>
</evidence>
<proteinExistence type="predicted"/>
<dbReference type="PROSITE" id="PS50053">
    <property type="entry name" value="UBIQUITIN_2"/>
    <property type="match status" value="1"/>
</dbReference>
<dbReference type="KEGG" id="qsa:O6P43_003798"/>
<dbReference type="Gene3D" id="3.10.20.90">
    <property type="entry name" value="Phosphatidylinositol 3-kinase Catalytic Subunit, Chain A, domain 1"/>
    <property type="match status" value="1"/>
</dbReference>
<dbReference type="Proteomes" id="UP001163823">
    <property type="component" value="Chromosome 2"/>
</dbReference>
<sequence>MAMATNGGGDEVPSVVLKVKGQDGNEVFFRVKRNTQLFKLMTAYCEKKQLVYKTMQFLYDGDRITGKQTPDRLSMEDGDEITAVMHVNGGGCCNI</sequence>
<feature type="domain" description="Ubiquitin-like" evidence="1">
    <location>
        <begin position="13"/>
        <end position="90"/>
    </location>
</feature>
<accession>A0AAD7QFI3</accession>
<dbReference type="Pfam" id="PF11976">
    <property type="entry name" value="Rad60-SLD"/>
    <property type="match status" value="1"/>
</dbReference>
<dbReference type="InterPro" id="IPR022617">
    <property type="entry name" value="Rad60/SUMO-like_dom"/>
</dbReference>
<organism evidence="2 3">
    <name type="scientific">Quillaja saponaria</name>
    <name type="common">Soap bark tree</name>
    <dbReference type="NCBI Taxonomy" id="32244"/>
    <lineage>
        <taxon>Eukaryota</taxon>
        <taxon>Viridiplantae</taxon>
        <taxon>Streptophyta</taxon>
        <taxon>Embryophyta</taxon>
        <taxon>Tracheophyta</taxon>
        <taxon>Spermatophyta</taxon>
        <taxon>Magnoliopsida</taxon>
        <taxon>eudicotyledons</taxon>
        <taxon>Gunneridae</taxon>
        <taxon>Pentapetalae</taxon>
        <taxon>rosids</taxon>
        <taxon>fabids</taxon>
        <taxon>Fabales</taxon>
        <taxon>Quillajaceae</taxon>
        <taxon>Quillaja</taxon>
    </lineage>
</organism>
<evidence type="ECO:0000259" key="1">
    <source>
        <dbReference type="PROSITE" id="PS50053"/>
    </source>
</evidence>
<dbReference type="SUPFAM" id="SSF54236">
    <property type="entry name" value="Ubiquitin-like"/>
    <property type="match status" value="1"/>
</dbReference>
<keyword evidence="3" id="KW-1185">Reference proteome</keyword>
<evidence type="ECO:0000313" key="2">
    <source>
        <dbReference type="EMBL" id="KAJ7980535.1"/>
    </source>
</evidence>